<dbReference type="Gene3D" id="3.40.50.720">
    <property type="entry name" value="NAD(P)-binding Rossmann-like Domain"/>
    <property type="match status" value="1"/>
</dbReference>
<dbReference type="OrthoDB" id="5334159at2"/>
<dbReference type="PANTHER" id="PTHR45458:SF1">
    <property type="entry name" value="SHORT CHAIN DEHYDROGENASE"/>
    <property type="match status" value="1"/>
</dbReference>
<dbReference type="EMBL" id="CP030032">
    <property type="protein sequence ID" value="AWV88577.1"/>
    <property type="molecule type" value="Genomic_DNA"/>
</dbReference>
<evidence type="ECO:0000313" key="3">
    <source>
        <dbReference type="Proteomes" id="UP000249799"/>
    </source>
</evidence>
<dbReference type="AlphaFoldDB" id="A0A2Z4FHW1"/>
<dbReference type="PRINTS" id="PR00081">
    <property type="entry name" value="GDHRDH"/>
</dbReference>
<organism evidence="2 3">
    <name type="scientific">Bradymonas sediminis</name>
    <dbReference type="NCBI Taxonomy" id="1548548"/>
    <lineage>
        <taxon>Bacteria</taxon>
        <taxon>Deltaproteobacteria</taxon>
        <taxon>Bradymonadales</taxon>
        <taxon>Bradymonadaceae</taxon>
        <taxon>Bradymonas</taxon>
    </lineage>
</organism>
<evidence type="ECO:0000256" key="1">
    <source>
        <dbReference type="RuleBase" id="RU000363"/>
    </source>
</evidence>
<dbReference type="PANTHER" id="PTHR45458">
    <property type="entry name" value="SHORT-CHAIN DEHYDROGENASE/REDUCTASE SDR"/>
    <property type="match status" value="1"/>
</dbReference>
<comment type="similarity">
    <text evidence="1">Belongs to the short-chain dehydrogenases/reductases (SDR) family.</text>
</comment>
<gene>
    <name evidence="2" type="ORF">DN745_04185</name>
</gene>
<evidence type="ECO:0000313" key="2">
    <source>
        <dbReference type="EMBL" id="AWV88577.1"/>
    </source>
</evidence>
<dbReference type="Pfam" id="PF00106">
    <property type="entry name" value="adh_short"/>
    <property type="match status" value="1"/>
</dbReference>
<proteinExistence type="inferred from homology"/>
<dbReference type="PRINTS" id="PR00080">
    <property type="entry name" value="SDRFAMILY"/>
</dbReference>
<accession>A0A2Z4FHW1</accession>
<dbReference type="SUPFAM" id="SSF51735">
    <property type="entry name" value="NAD(P)-binding Rossmann-fold domains"/>
    <property type="match status" value="1"/>
</dbReference>
<dbReference type="Proteomes" id="UP000249799">
    <property type="component" value="Chromosome"/>
</dbReference>
<dbReference type="InterPro" id="IPR036291">
    <property type="entry name" value="NAD(P)-bd_dom_sf"/>
</dbReference>
<protein>
    <recommendedName>
        <fullName evidence="4">Short-chain dehydrogenase</fullName>
    </recommendedName>
</protein>
<reference evidence="2 3" key="1">
    <citation type="submission" date="2018-06" db="EMBL/GenBank/DDBJ databases">
        <title>Lujinxingia sediminis gen. nov. sp. nov., a new facultative anaerobic member of the class Deltaproteobacteria, and proposal of Lujinxingaceae fam. nov.</title>
        <authorList>
            <person name="Guo L.-Y."/>
            <person name="Li C.-M."/>
            <person name="Wang S."/>
            <person name="Du Z.-J."/>
        </authorList>
    </citation>
    <scope>NUCLEOTIDE SEQUENCE [LARGE SCALE GENOMIC DNA]</scope>
    <source>
        <strain evidence="2 3">FA350</strain>
    </source>
</reference>
<dbReference type="InterPro" id="IPR002347">
    <property type="entry name" value="SDR_fam"/>
</dbReference>
<sequence length="230" mass="24784">MMKYLITGANRGLGLEFTRQLIARGDQVIAACRNPDKADELTQLADSSEHLEAVHALDITDPDSVAALAKSLENDNVDVLINNAGRLSRGGSPNDFDFDEIQGDFAINAIGTLRVIEAAMPALRRGKGKKIVNISSKMGSIGDNSGGGSYAYRMSKAALNIATRSLAIDLRPEGFIAFVVHPGWVQTDMGGPNGLITPETSISNLIERIDKADMNDSGQFIEWNGNRIPW</sequence>
<dbReference type="GO" id="GO:0016616">
    <property type="term" value="F:oxidoreductase activity, acting on the CH-OH group of donors, NAD or NADP as acceptor"/>
    <property type="evidence" value="ECO:0007669"/>
    <property type="project" value="TreeGrafter"/>
</dbReference>
<evidence type="ECO:0008006" key="4">
    <source>
        <dbReference type="Google" id="ProtNLM"/>
    </source>
</evidence>
<dbReference type="InterPro" id="IPR052184">
    <property type="entry name" value="SDR_enzymes"/>
</dbReference>
<keyword evidence="3" id="KW-1185">Reference proteome</keyword>
<dbReference type="CDD" id="cd05325">
    <property type="entry name" value="carb_red_sniffer_like_SDR_c"/>
    <property type="match status" value="1"/>
</dbReference>
<name>A0A2Z4FHW1_9DELT</name>
<dbReference type="KEGG" id="bsed:DN745_04185"/>